<name>A0ABN2CZW5_9ACTN</name>
<reference evidence="2 3" key="1">
    <citation type="journal article" date="2019" name="Int. J. Syst. Evol. Microbiol.">
        <title>The Global Catalogue of Microorganisms (GCM) 10K type strain sequencing project: providing services to taxonomists for standard genome sequencing and annotation.</title>
        <authorList>
            <consortium name="The Broad Institute Genomics Platform"/>
            <consortium name="The Broad Institute Genome Sequencing Center for Infectious Disease"/>
            <person name="Wu L."/>
            <person name="Ma J."/>
        </authorList>
    </citation>
    <scope>NUCLEOTIDE SEQUENCE [LARGE SCALE GENOMIC DNA]</scope>
    <source>
        <strain evidence="2 3">JCM 14969</strain>
    </source>
</reference>
<feature type="region of interest" description="Disordered" evidence="1">
    <location>
        <begin position="1"/>
        <end position="69"/>
    </location>
</feature>
<comment type="caution">
    <text evidence="2">The sequence shown here is derived from an EMBL/GenBank/DDBJ whole genome shotgun (WGS) entry which is preliminary data.</text>
</comment>
<protein>
    <submittedName>
        <fullName evidence="2">Uncharacterized protein</fullName>
    </submittedName>
</protein>
<gene>
    <name evidence="2" type="ORF">GCM10009789_21410</name>
</gene>
<dbReference type="EMBL" id="BAAAOS010000018">
    <property type="protein sequence ID" value="GAA1567696.1"/>
    <property type="molecule type" value="Genomic_DNA"/>
</dbReference>
<evidence type="ECO:0000256" key="1">
    <source>
        <dbReference type="SAM" id="MobiDB-lite"/>
    </source>
</evidence>
<evidence type="ECO:0000313" key="3">
    <source>
        <dbReference type="Proteomes" id="UP001500393"/>
    </source>
</evidence>
<proteinExistence type="predicted"/>
<accession>A0ABN2CZW5</accession>
<sequence length="69" mass="7486">MAHLRQGPARQSPSQAGQVSTSPSQDEQRIADCAGADSEDRRRSQNHLKTCRITVLPSVPAPAPRRPGR</sequence>
<feature type="compositionally biased region" description="Pro residues" evidence="1">
    <location>
        <begin position="59"/>
        <end position="69"/>
    </location>
</feature>
<dbReference type="Proteomes" id="UP001500393">
    <property type="component" value="Unassembled WGS sequence"/>
</dbReference>
<evidence type="ECO:0000313" key="2">
    <source>
        <dbReference type="EMBL" id="GAA1567696.1"/>
    </source>
</evidence>
<feature type="compositionally biased region" description="Polar residues" evidence="1">
    <location>
        <begin position="9"/>
        <end position="25"/>
    </location>
</feature>
<organism evidence="2 3">
    <name type="scientific">Kribbella sancticallisti</name>
    <dbReference type="NCBI Taxonomy" id="460087"/>
    <lineage>
        <taxon>Bacteria</taxon>
        <taxon>Bacillati</taxon>
        <taxon>Actinomycetota</taxon>
        <taxon>Actinomycetes</taxon>
        <taxon>Propionibacteriales</taxon>
        <taxon>Kribbellaceae</taxon>
        <taxon>Kribbella</taxon>
    </lineage>
</organism>
<keyword evidence="3" id="KW-1185">Reference proteome</keyword>